<feature type="region of interest" description="Disordered" evidence="1">
    <location>
        <begin position="17"/>
        <end position="72"/>
    </location>
</feature>
<feature type="compositionally biased region" description="Basic and acidic residues" evidence="1">
    <location>
        <begin position="41"/>
        <end position="60"/>
    </location>
</feature>
<dbReference type="Proteomes" id="UP000280726">
    <property type="component" value="Unassembled WGS sequence"/>
</dbReference>
<sequence>MNEEPTTEAGRLAKEARELAEQAADEIGATRADDDAAVDQDVEREIGHDVDPHPGGDDARGSGLTGPGAPMP</sequence>
<keyword evidence="3" id="KW-1185">Reference proteome</keyword>
<accession>A0A3N4Z6M2</accession>
<gene>
    <name evidence="2" type="ORF">EDD32_1267</name>
</gene>
<evidence type="ECO:0000256" key="1">
    <source>
        <dbReference type="SAM" id="MobiDB-lite"/>
    </source>
</evidence>
<protein>
    <submittedName>
        <fullName evidence="2">Uncharacterized protein</fullName>
    </submittedName>
</protein>
<reference evidence="2 3" key="1">
    <citation type="submission" date="2018-11" db="EMBL/GenBank/DDBJ databases">
        <title>Sequencing the genomes of 1000 actinobacteria strains.</title>
        <authorList>
            <person name="Klenk H.-P."/>
        </authorList>
    </citation>
    <scope>NUCLEOTIDE SEQUENCE [LARGE SCALE GENOMIC DNA]</scope>
    <source>
        <strain evidence="2 3">DSM 14418</strain>
    </source>
</reference>
<proteinExistence type="predicted"/>
<evidence type="ECO:0000313" key="3">
    <source>
        <dbReference type="Proteomes" id="UP000280726"/>
    </source>
</evidence>
<organism evidence="2 3">
    <name type="scientific">Georgenia muralis</name>
    <dbReference type="NCBI Taxonomy" id="154117"/>
    <lineage>
        <taxon>Bacteria</taxon>
        <taxon>Bacillati</taxon>
        <taxon>Actinomycetota</taxon>
        <taxon>Actinomycetes</taxon>
        <taxon>Micrococcales</taxon>
        <taxon>Bogoriellaceae</taxon>
        <taxon>Georgenia</taxon>
    </lineage>
</organism>
<name>A0A3N4Z6M2_9MICO</name>
<dbReference type="EMBL" id="RKRA01000001">
    <property type="protein sequence ID" value="RPF26810.1"/>
    <property type="molecule type" value="Genomic_DNA"/>
</dbReference>
<comment type="caution">
    <text evidence="2">The sequence shown here is derived from an EMBL/GenBank/DDBJ whole genome shotgun (WGS) entry which is preliminary data.</text>
</comment>
<dbReference type="RefSeq" id="WP_123915921.1">
    <property type="nucleotide sequence ID" value="NZ_RKRA01000001.1"/>
</dbReference>
<evidence type="ECO:0000313" key="2">
    <source>
        <dbReference type="EMBL" id="RPF26810.1"/>
    </source>
</evidence>
<dbReference type="AlphaFoldDB" id="A0A3N4Z6M2"/>